<evidence type="ECO:0000256" key="11">
    <source>
        <dbReference type="ARBA" id="ARBA00023268"/>
    </source>
</evidence>
<evidence type="ECO:0000256" key="9">
    <source>
        <dbReference type="ARBA" id="ARBA00023102"/>
    </source>
</evidence>
<keyword evidence="9 12" id="KW-0368">Histidine biosynthesis</keyword>
<keyword evidence="16" id="KW-1185">Reference proteome</keyword>
<keyword evidence="7 12" id="KW-0521">NADP</keyword>
<dbReference type="NCBIfam" id="NF010783">
    <property type="entry name" value="PRK14186.1"/>
    <property type="match status" value="1"/>
</dbReference>
<dbReference type="GO" id="GO:0000105">
    <property type="term" value="P:L-histidine biosynthetic process"/>
    <property type="evidence" value="ECO:0007669"/>
    <property type="project" value="UniProtKB-KW"/>
</dbReference>
<dbReference type="Pfam" id="PF00763">
    <property type="entry name" value="THF_DHG_CYH"/>
    <property type="match status" value="1"/>
</dbReference>
<proteinExistence type="inferred from homology"/>
<dbReference type="PANTHER" id="PTHR48099">
    <property type="entry name" value="C-1-TETRAHYDROFOLATE SYNTHASE, CYTOPLASMIC-RELATED"/>
    <property type="match status" value="1"/>
</dbReference>
<dbReference type="SUPFAM" id="SSF53223">
    <property type="entry name" value="Aminoacid dehydrogenase-like, N-terminal domain"/>
    <property type="match status" value="1"/>
</dbReference>
<keyword evidence="6 12" id="KW-0378">Hydrolase</keyword>
<evidence type="ECO:0000256" key="7">
    <source>
        <dbReference type="ARBA" id="ARBA00022857"/>
    </source>
</evidence>
<evidence type="ECO:0000256" key="8">
    <source>
        <dbReference type="ARBA" id="ARBA00023002"/>
    </source>
</evidence>
<feature type="domain" description="Tetrahydrofolate dehydrogenase/cyclohydrolase NAD(P)-binding" evidence="14">
    <location>
        <begin position="142"/>
        <end position="283"/>
    </location>
</feature>
<gene>
    <name evidence="12" type="primary">folD</name>
    <name evidence="15" type="ORF">EDC37_12116</name>
</gene>
<comment type="pathway">
    <text evidence="1 12">One-carbon metabolism; tetrahydrofolate interconversion.</text>
</comment>
<evidence type="ECO:0000313" key="15">
    <source>
        <dbReference type="EMBL" id="TCS76681.1"/>
    </source>
</evidence>
<comment type="similarity">
    <text evidence="12">Belongs to the tetrahydrofolate dehydrogenase/cyclohydrolase family.</text>
</comment>
<keyword evidence="11 12" id="KW-0511">Multifunctional enzyme</keyword>
<dbReference type="InterPro" id="IPR020631">
    <property type="entry name" value="THF_DH/CycHdrlase_NAD-bd_dom"/>
</dbReference>
<dbReference type="GO" id="GO:0009086">
    <property type="term" value="P:methionine biosynthetic process"/>
    <property type="evidence" value="ECO:0007669"/>
    <property type="project" value="UniProtKB-KW"/>
</dbReference>
<comment type="caution">
    <text evidence="12">Lacks conserved residue(s) required for the propagation of feature annotation.</text>
</comment>
<evidence type="ECO:0000256" key="3">
    <source>
        <dbReference type="ARBA" id="ARBA00022563"/>
    </source>
</evidence>
<dbReference type="InterPro" id="IPR000672">
    <property type="entry name" value="THF_DH/CycHdrlase"/>
</dbReference>
<evidence type="ECO:0000256" key="12">
    <source>
        <dbReference type="HAMAP-Rule" id="MF_01576"/>
    </source>
</evidence>
<dbReference type="InterPro" id="IPR020630">
    <property type="entry name" value="THF_DH/CycHdrlase_cat_dom"/>
</dbReference>
<dbReference type="EMBL" id="SMAA01000021">
    <property type="protein sequence ID" value="TCS76681.1"/>
    <property type="molecule type" value="Genomic_DNA"/>
</dbReference>
<dbReference type="NCBIfam" id="NF008058">
    <property type="entry name" value="PRK10792.1"/>
    <property type="match status" value="1"/>
</dbReference>
<sequence length="290" mass="31215">MSATILWGKTYAKKLKDETKEKIAEFTEKTGITPGLAVIIVGEDPASQVYVRNKHTTCAEMGINSQVIELVPTISKDELIATIENLNNDSNIHGILLQLPLPKALHKYENELLYRINPLKDVDGFHPVNAGRLSIGEKCMVPCTPLGCIKMLELAGISLDGKNAVIIGRSNIVGKPMANLLLAKNATVTVCHSHTRNLQQIAATADILVAAVGKPNFVTADMIKPGAVVIDVGINRIAPKKITGDVDFTTVKEKAGFITPVPGGVGLLTIAMLMHNTLEAAMLQQTQQNR</sequence>
<dbReference type="PRINTS" id="PR00085">
    <property type="entry name" value="THFDHDRGNASE"/>
</dbReference>
<keyword evidence="5 12" id="KW-0658">Purine biosynthesis</keyword>
<reference evidence="15 16" key="1">
    <citation type="submission" date="2019-03" db="EMBL/GenBank/DDBJ databases">
        <title>Genomic Encyclopedia of Type Strains, Phase IV (KMG-IV): sequencing the most valuable type-strain genomes for metagenomic binning, comparative biology and taxonomic classification.</title>
        <authorList>
            <person name="Goeker M."/>
        </authorList>
    </citation>
    <scope>NUCLEOTIDE SEQUENCE [LARGE SCALE GENOMIC DNA]</scope>
    <source>
        <strain evidence="15 16">DSM 20467</strain>
    </source>
</reference>
<dbReference type="FunFam" id="3.40.50.10860:FF:000005">
    <property type="entry name" value="C-1-tetrahydrofolate synthase, cytoplasmic, putative"/>
    <property type="match status" value="1"/>
</dbReference>
<comment type="catalytic activity">
    <reaction evidence="12">
        <text>(6R)-5,10-methylene-5,6,7,8-tetrahydrofolate + NADP(+) = (6R)-5,10-methenyltetrahydrofolate + NADPH</text>
        <dbReference type="Rhea" id="RHEA:22812"/>
        <dbReference type="ChEBI" id="CHEBI:15636"/>
        <dbReference type="ChEBI" id="CHEBI:57455"/>
        <dbReference type="ChEBI" id="CHEBI:57783"/>
        <dbReference type="ChEBI" id="CHEBI:58349"/>
        <dbReference type="EC" id="1.5.1.5"/>
    </reaction>
</comment>
<dbReference type="GO" id="GO:0004477">
    <property type="term" value="F:methenyltetrahydrofolate cyclohydrolase activity"/>
    <property type="evidence" value="ECO:0007669"/>
    <property type="project" value="UniProtKB-UniRule"/>
</dbReference>
<dbReference type="OrthoDB" id="9803580at2"/>
<comment type="catalytic activity">
    <reaction evidence="12">
        <text>(6R)-5,10-methenyltetrahydrofolate + H2O = (6R)-10-formyltetrahydrofolate + H(+)</text>
        <dbReference type="Rhea" id="RHEA:23700"/>
        <dbReference type="ChEBI" id="CHEBI:15377"/>
        <dbReference type="ChEBI" id="CHEBI:15378"/>
        <dbReference type="ChEBI" id="CHEBI:57455"/>
        <dbReference type="ChEBI" id="CHEBI:195366"/>
        <dbReference type="EC" id="3.5.4.9"/>
    </reaction>
</comment>
<dbReference type="Gene3D" id="3.40.50.10860">
    <property type="entry name" value="Leucine Dehydrogenase, chain A, domain 1"/>
    <property type="match status" value="1"/>
</dbReference>
<feature type="domain" description="Tetrahydrofolate dehydrogenase/cyclohydrolase catalytic" evidence="13">
    <location>
        <begin position="7"/>
        <end position="123"/>
    </location>
</feature>
<keyword evidence="8 12" id="KW-0560">Oxidoreductase</keyword>
<feature type="binding site" evidence="12">
    <location>
        <position position="234"/>
    </location>
    <ligand>
        <name>NADP(+)</name>
        <dbReference type="ChEBI" id="CHEBI:58349"/>
    </ligand>
</feature>
<keyword evidence="3 12" id="KW-0554">One-carbon metabolism</keyword>
<evidence type="ECO:0000256" key="1">
    <source>
        <dbReference type="ARBA" id="ARBA00004777"/>
    </source>
</evidence>
<evidence type="ECO:0000313" key="16">
    <source>
        <dbReference type="Proteomes" id="UP000295188"/>
    </source>
</evidence>
<dbReference type="GO" id="GO:0006164">
    <property type="term" value="P:purine nucleotide biosynthetic process"/>
    <property type="evidence" value="ECO:0007669"/>
    <property type="project" value="UniProtKB-KW"/>
</dbReference>
<dbReference type="AlphaFoldDB" id="A0A4R3K2M6"/>
<dbReference type="InterPro" id="IPR036291">
    <property type="entry name" value="NAD(P)-bd_dom_sf"/>
</dbReference>
<accession>A0A4R3K2M6</accession>
<keyword evidence="4 12" id="KW-0028">Amino-acid biosynthesis</keyword>
<evidence type="ECO:0000259" key="14">
    <source>
        <dbReference type="Pfam" id="PF02882"/>
    </source>
</evidence>
<name>A0A4R3K2M6_9FIRM</name>
<dbReference type="HAMAP" id="MF_01576">
    <property type="entry name" value="THF_DHG_CYH"/>
    <property type="match status" value="1"/>
</dbReference>
<dbReference type="UniPathway" id="UPA00193"/>
<evidence type="ECO:0000256" key="6">
    <source>
        <dbReference type="ARBA" id="ARBA00022801"/>
    </source>
</evidence>
<dbReference type="EC" id="1.5.1.5" evidence="12"/>
<protein>
    <recommendedName>
        <fullName evidence="12">Bifunctional protein FolD</fullName>
    </recommendedName>
    <domain>
        <recommendedName>
            <fullName evidence="12">Methylenetetrahydrofolate dehydrogenase</fullName>
            <ecNumber evidence="12">1.5.1.5</ecNumber>
        </recommendedName>
    </domain>
    <domain>
        <recommendedName>
            <fullName evidence="12">Methenyltetrahydrofolate cyclohydrolase</fullName>
            <ecNumber evidence="12">3.5.4.9</ecNumber>
        </recommendedName>
    </domain>
</protein>
<dbReference type="CDD" id="cd01080">
    <property type="entry name" value="NAD_bind_m-THF_DH_Cyclohyd"/>
    <property type="match status" value="1"/>
</dbReference>
<organism evidence="15 16">
    <name type="scientific">Pectinatus cerevisiiphilus</name>
    <dbReference type="NCBI Taxonomy" id="86956"/>
    <lineage>
        <taxon>Bacteria</taxon>
        <taxon>Bacillati</taxon>
        <taxon>Bacillota</taxon>
        <taxon>Negativicutes</taxon>
        <taxon>Selenomonadales</taxon>
        <taxon>Selenomonadaceae</taxon>
        <taxon>Pectinatus</taxon>
    </lineage>
</organism>
<dbReference type="GO" id="GO:0004488">
    <property type="term" value="F:methylenetetrahydrofolate dehydrogenase (NADP+) activity"/>
    <property type="evidence" value="ECO:0007669"/>
    <property type="project" value="UniProtKB-UniRule"/>
</dbReference>
<comment type="caution">
    <text evidence="15">The sequence shown here is derived from an EMBL/GenBank/DDBJ whole genome shotgun (WGS) entry which is preliminary data.</text>
</comment>
<evidence type="ECO:0000256" key="5">
    <source>
        <dbReference type="ARBA" id="ARBA00022755"/>
    </source>
</evidence>
<dbReference type="FunFam" id="3.40.50.720:FF:000094">
    <property type="entry name" value="Bifunctional protein FolD"/>
    <property type="match status" value="1"/>
</dbReference>
<dbReference type="Proteomes" id="UP000295188">
    <property type="component" value="Unassembled WGS sequence"/>
</dbReference>
<keyword evidence="10 12" id="KW-0486">Methionine biosynthesis</keyword>
<comment type="subunit">
    <text evidence="2 12">Homodimer.</text>
</comment>
<feature type="binding site" evidence="12">
    <location>
        <begin position="168"/>
        <end position="170"/>
    </location>
    <ligand>
        <name>NADP(+)</name>
        <dbReference type="ChEBI" id="CHEBI:58349"/>
    </ligand>
</feature>
<dbReference type="PANTHER" id="PTHR48099:SF5">
    <property type="entry name" value="C-1-TETRAHYDROFOLATE SYNTHASE, CYTOPLASMIC"/>
    <property type="match status" value="1"/>
</dbReference>
<evidence type="ECO:0000256" key="10">
    <source>
        <dbReference type="ARBA" id="ARBA00023167"/>
    </source>
</evidence>
<dbReference type="GO" id="GO:0035999">
    <property type="term" value="P:tetrahydrofolate interconversion"/>
    <property type="evidence" value="ECO:0007669"/>
    <property type="project" value="UniProtKB-UniRule"/>
</dbReference>
<dbReference type="GO" id="GO:0005829">
    <property type="term" value="C:cytosol"/>
    <property type="evidence" value="ECO:0007669"/>
    <property type="project" value="TreeGrafter"/>
</dbReference>
<dbReference type="Gene3D" id="3.40.50.720">
    <property type="entry name" value="NAD(P)-binding Rossmann-like Domain"/>
    <property type="match status" value="1"/>
</dbReference>
<dbReference type="EC" id="3.5.4.9" evidence="12"/>
<dbReference type="RefSeq" id="WP_132551298.1">
    <property type="nucleotide sequence ID" value="NZ_SMAA01000021.1"/>
</dbReference>
<evidence type="ECO:0000259" key="13">
    <source>
        <dbReference type="Pfam" id="PF00763"/>
    </source>
</evidence>
<dbReference type="Pfam" id="PF02882">
    <property type="entry name" value="THF_DHG_CYH_C"/>
    <property type="match status" value="1"/>
</dbReference>
<evidence type="ECO:0000256" key="2">
    <source>
        <dbReference type="ARBA" id="ARBA00011738"/>
    </source>
</evidence>
<dbReference type="SUPFAM" id="SSF51735">
    <property type="entry name" value="NAD(P)-binding Rossmann-fold domains"/>
    <property type="match status" value="1"/>
</dbReference>
<dbReference type="InterPro" id="IPR046346">
    <property type="entry name" value="Aminoacid_DH-like_N_sf"/>
</dbReference>
<evidence type="ECO:0000256" key="4">
    <source>
        <dbReference type="ARBA" id="ARBA00022605"/>
    </source>
</evidence>
<comment type="function">
    <text evidence="12">Catalyzes the oxidation of 5,10-methylenetetrahydrofolate to 5,10-methenyltetrahydrofolate and then the hydrolysis of 5,10-methenyltetrahydrofolate to 10-formyltetrahydrofolate.</text>
</comment>